<comment type="similarity">
    <text evidence="2 5">Belongs to the CDI family. ICK/KRP subfamily.</text>
</comment>
<evidence type="ECO:0000256" key="1">
    <source>
        <dbReference type="ARBA" id="ARBA00004642"/>
    </source>
</evidence>
<dbReference type="InterPro" id="IPR044275">
    <property type="entry name" value="KRP"/>
</dbReference>
<proteinExistence type="inferred from homology"/>
<feature type="compositionally biased region" description="Polar residues" evidence="6">
    <location>
        <begin position="62"/>
        <end position="72"/>
    </location>
</feature>
<dbReference type="InterPro" id="IPR044898">
    <property type="entry name" value="CDI_dom_sf"/>
</dbReference>
<evidence type="ECO:0000313" key="8">
    <source>
        <dbReference type="EMBL" id="SPD33379.1"/>
    </source>
</evidence>
<dbReference type="PIRSF" id="PIRSF017811">
    <property type="entry name" value="CDK_inhib_pln"/>
    <property type="match status" value="1"/>
</dbReference>
<protein>
    <recommendedName>
        <fullName evidence="5">Cyclin-dependent kinase inhibitor</fullName>
    </recommendedName>
</protein>
<comment type="subcellular location">
    <subcellularLocation>
        <location evidence="1">Nucleus</location>
        <location evidence="1">Nucleoplasm</location>
    </subcellularLocation>
</comment>
<dbReference type="Pfam" id="PF02234">
    <property type="entry name" value="CDI"/>
    <property type="match status" value="1"/>
</dbReference>
<evidence type="ECO:0000256" key="2">
    <source>
        <dbReference type="ARBA" id="ARBA00010274"/>
    </source>
</evidence>
<dbReference type="AlphaFoldDB" id="A0A2N9JAA7"/>
<dbReference type="PANTHER" id="PTHR46776">
    <property type="entry name" value="CYCLIN-DEPENDENT KINASE INHIBITOR 4-RELATED"/>
    <property type="match status" value="1"/>
</dbReference>
<name>A0A2N9JAA7_FAGSY</name>
<dbReference type="EMBL" id="OIVN01006451">
    <property type="protein sequence ID" value="SPD33379.1"/>
    <property type="molecule type" value="Genomic_DNA"/>
</dbReference>
<gene>
    <name evidence="8" type="ORF">FSB_LOCUS61261</name>
</gene>
<sequence length="194" mass="22341">MGKYMKKSKVKGDVAVVMETMGVCTRRRAKTLAAAAAKVADEDDASYLQLRSRRLHKPSLLVTKQQKPSTPNSKDHVDDNYCHSHCEPQPQHSFGESNLDFHARDSDRSTRESTPCSLIRDSDCIGTPGSTTKRTTDQSVRNNIQRNFPTRQEMEEFFRSAELQQQRIFMEKYNFDAVNERPLPGRYEWMRIIP</sequence>
<evidence type="ECO:0000256" key="5">
    <source>
        <dbReference type="PIRNR" id="PIRNR017811"/>
    </source>
</evidence>
<dbReference type="GO" id="GO:0051726">
    <property type="term" value="P:regulation of cell cycle"/>
    <property type="evidence" value="ECO:0007669"/>
    <property type="project" value="InterPro"/>
</dbReference>
<dbReference type="GO" id="GO:0005654">
    <property type="term" value="C:nucleoplasm"/>
    <property type="evidence" value="ECO:0007669"/>
    <property type="project" value="UniProtKB-SubCell"/>
</dbReference>
<organism evidence="8">
    <name type="scientific">Fagus sylvatica</name>
    <name type="common">Beechnut</name>
    <dbReference type="NCBI Taxonomy" id="28930"/>
    <lineage>
        <taxon>Eukaryota</taxon>
        <taxon>Viridiplantae</taxon>
        <taxon>Streptophyta</taxon>
        <taxon>Embryophyta</taxon>
        <taxon>Tracheophyta</taxon>
        <taxon>Spermatophyta</taxon>
        <taxon>Magnoliopsida</taxon>
        <taxon>eudicotyledons</taxon>
        <taxon>Gunneridae</taxon>
        <taxon>Pentapetalae</taxon>
        <taxon>rosids</taxon>
        <taxon>fabids</taxon>
        <taxon>Fagales</taxon>
        <taxon>Fagaceae</taxon>
        <taxon>Fagus</taxon>
    </lineage>
</organism>
<keyword evidence="3 5" id="KW-0649">Protein kinase inhibitor</keyword>
<dbReference type="Gene3D" id="4.10.365.10">
    <property type="entry name" value="p27"/>
    <property type="match status" value="1"/>
</dbReference>
<feature type="compositionally biased region" description="Basic and acidic residues" evidence="6">
    <location>
        <begin position="73"/>
        <end position="86"/>
    </location>
</feature>
<dbReference type="GO" id="GO:0004861">
    <property type="term" value="F:cyclin-dependent protein serine/threonine kinase inhibitor activity"/>
    <property type="evidence" value="ECO:0007669"/>
    <property type="project" value="UniProtKB-UniRule"/>
</dbReference>
<feature type="domain" description="Cyclin-dependent kinase inhibitor" evidence="7">
    <location>
        <begin position="148"/>
        <end position="191"/>
    </location>
</feature>
<evidence type="ECO:0000256" key="4">
    <source>
        <dbReference type="ARBA" id="ARBA00023306"/>
    </source>
</evidence>
<evidence type="ECO:0000259" key="7">
    <source>
        <dbReference type="Pfam" id="PF02234"/>
    </source>
</evidence>
<feature type="compositionally biased region" description="Basic and acidic residues" evidence="6">
    <location>
        <begin position="99"/>
        <end position="111"/>
    </location>
</feature>
<reference evidence="8" key="1">
    <citation type="submission" date="2018-02" db="EMBL/GenBank/DDBJ databases">
        <authorList>
            <person name="Cohen D.B."/>
            <person name="Kent A.D."/>
        </authorList>
    </citation>
    <scope>NUCLEOTIDE SEQUENCE</scope>
</reference>
<evidence type="ECO:0000256" key="3">
    <source>
        <dbReference type="ARBA" id="ARBA00023013"/>
    </source>
</evidence>
<accession>A0A2N9JAA7</accession>
<dbReference type="InterPro" id="IPR003175">
    <property type="entry name" value="CDI_dom"/>
</dbReference>
<feature type="region of interest" description="Disordered" evidence="6">
    <location>
        <begin position="62"/>
        <end position="117"/>
    </location>
</feature>
<keyword evidence="4" id="KW-0131">Cell cycle</keyword>
<evidence type="ECO:0000256" key="6">
    <source>
        <dbReference type="SAM" id="MobiDB-lite"/>
    </source>
</evidence>